<dbReference type="InterPro" id="IPR008936">
    <property type="entry name" value="Rho_GTPase_activation_prot"/>
</dbReference>
<evidence type="ECO:0000256" key="2">
    <source>
        <dbReference type="ARBA" id="ARBA00022553"/>
    </source>
</evidence>
<feature type="domain" description="Ras-GAP" evidence="4">
    <location>
        <begin position="1695"/>
        <end position="1883"/>
    </location>
</feature>
<feature type="region of interest" description="Disordered" evidence="3">
    <location>
        <begin position="398"/>
        <end position="417"/>
    </location>
</feature>
<evidence type="ECO:0000256" key="3">
    <source>
        <dbReference type="SAM" id="MobiDB-lite"/>
    </source>
</evidence>
<evidence type="ECO:0000313" key="5">
    <source>
        <dbReference type="EMBL" id="KAK5779800.1"/>
    </source>
</evidence>
<reference evidence="6" key="1">
    <citation type="submission" date="2023-07" db="EMBL/GenBank/DDBJ databases">
        <title>A draft genome of Kazachstania heterogenica Y-27499.</title>
        <authorList>
            <person name="Donic C."/>
            <person name="Kralova J.S."/>
            <person name="Fidel L."/>
            <person name="Ben-Dor S."/>
            <person name="Jung S."/>
        </authorList>
    </citation>
    <scope>NUCLEOTIDE SEQUENCE [LARGE SCALE GENOMIC DNA]</scope>
    <source>
        <strain evidence="6">Y27499</strain>
    </source>
</reference>
<feature type="compositionally biased region" description="Polar residues" evidence="3">
    <location>
        <begin position="589"/>
        <end position="604"/>
    </location>
</feature>
<feature type="compositionally biased region" description="Polar residues" evidence="3">
    <location>
        <begin position="841"/>
        <end position="850"/>
    </location>
</feature>
<sequence length="3074" mass="352678">MPPLSSSSTNFNPNPYICEGLSKHLFFSKILPILPVESALRTCQEVEEQGSFLHCRSIAICVAISRDLNPILENAMDLIDELLGNEASIISQEINEDTVQSILIVTRLMTDVMEYYWKSKENNNNNNNYNYKNISIQSFEKQEKSKINATVGFATNRPSFHNVTPGPLDPAIATRIVNLSTRIKLHSKTFTILKNMALYNPSNNNNNNNNNNPDVSSSNYYGFNNNIMPSYKNYLEEKGWPSYADKIDTAIDYMLKFVSASNPNEFIKYTQTKIITPLIINHIINESNVVQYLDIFGSFYLTHKNVGNFLELVKKISSNMRKTVYHVLFLHYTSKSFLFWIMERPKEYIQLYQNLLHYDNENTDPSIKEIPNTICVLFDNIYSDFNISQYLTSLSETNNNNDSTNHNNNNSNSVKSSVSSINYHTTDKFTSESPMPILIRNPTSYSVSSSSEDHSTISSSLHNSNDPQKNYTSKKEDLQNFYPFSIKIENPETTNKKFGNTYESTSHSLVNVLELYTNFSDINLISYQSILQFLSMLLFLDTEVFVEINSMKFKHLRDATVLSSDLKDNNSINYTSSTSNFPTTPNNNHLSSPTNKKRGNSMSPTLYEDRTQSIKHLTYNLKRFTSLTSSSKKSKQIKFLILILKNINGVQLACDSSLIDSISTILTILTMASSISMYNSKLPCIQFAKRLYAVMGTNLSVGKDWNTMPNKFLIHCLDRHPTMKKKLQLEYFVCALQLEPDEFLKHLHLDKELNFLDLEKLSIYVEGFRIFFHLLEQQPITKQVAKNVSKFFKTLFYKTADLLLKEFPYFDESVTDIIISILDGSILDKFEKTRTLSTVNVSTEGTPSEYNNSDASSTISSNSKTVSYQDNKTLNSSWDVESILLTNFHEIKKSDPNSNKNQNKDNISKTINMNTTDQNSTSLKPHTVQTKKHIPLSLPSDKSTSNPSRISTRSPSNSVSTHKLTFSNVTKKLLSSRQNIQSVSSSTKAPSRKSSSETLAKAIPLNNLQSLQSVHSNNSSYLGQLSSLSLEHIKDADNDYARTLMMIIFSIFKRVTNYFILPSKDIDAACWTSKEFKNIIKPIFVGVMDKNIVLQHSAQSFMDVLTNYIEEACEDAQEDQINEFYVLSSYTITLFSAALFDRHVDNPKRLAILKIIIKFLSIKAKLRKITAKSKKSSSIIKIETSVFPIVATTLGAGLFTSLFCNTNDFANLLKDAYSYYYNGLKFYRKYVGKINSVYLYNIDFIKTIATDDFTASGSVAFQRRLKNNIVKYIKFPDSVILEAMNALYNKWLGYSKLKVLTQKQLNDFKNIAGILAAISGVFLTTSPEALIGFKKFPYLDEMRKDITEKIDYFIKLQCIWLNDSELLIREIAKDLLSIELHPLSYGILFKNIKVKIDELSTIDLTLPDQELSYILLEQMIIIIRTILKRDDDNQIIIWYSLQLINSITDIVKIVQKIDHKSIRYYKAIIQMSKMFNSLEYSEEFLCIKSHFALKNKWIKLVISWFEETLNKNYDFENISKSHRDMDLKKRDLDILYIDTSIESSKALAYLTKDVPLEVSFANTKEEMKRSASVVFGNYFTILLKGLEKSTNLDKYPAALKHKISLLNSNLITALTNLSIANVDSSFQFTLPMGYSKDKNIKIAFLKVFTDITNNYPFQESSSKSAQQKAVSELTTILLKYPKFVYLGSLVCPSAEIDAYAVGVINAFETMNAGHIVVLQLITSEIHNATKYLDVLRRNSCATRALFLYARAKGNSYLIRTLRPTLQELINKKDYFDIDKPTQEIDIEKSVKLFLSYLDKLTNAIVSSISYFPSELRLIFQTIYREMKNKFPHYAYLSIGSFVFLRFLGPALVSPDSENIEISFDYECKKSFLILAKVIQNMANGSDDFTKWPALQPHAKTLKIYNDRISGFIKNLCDTDEVFKVPEKNLPTSIYFDYHFIHKFLYEHELEIRAEAVNDVHFSQNFEALKDFANVIDGVLKKLGLPMLELSHDLPPFVKENMEKYPQLYEFMKRHAFKSSVHNVVEQYSPIQESMSSSGVPILIISCRQLAINMESLEDSIYKILRAYTKVWSNKHCLVLDCTNFSTKQNEFKKICTILFSLLPDIVFKTCIKVYYINTTDIFMKIWTQLRVRQNPFMTSNIPYEFLNTSTDQLIIKGLGLTSDLLQSLENTRISLHDIELYDEEIHKFFPVTLKIGYKDFQILHEVPKVYEIHNLNKSISVLLNDVFNLIDISVVNVSNVTGRQNEFTVSFFDGNRLIFSNAKYLEIIKMFYYAESKVDNDYTVINSEMIEKRNKNKTNRDEIVAHLCLVILVGLFSDDESIKNISYNLLVSTQNAFHLNFGTVFYHSLEVYVPQDTTMFLSLITQSLCTSSPELTPYIWKYIVGGLEKGVVNHKAIPTVVTCLSYWIPNMYDSFFNFSDPTGPEVFSHIIQGLIRLTFKESDFTAVYMHQIWYKFTMDVNLAALVVDEVINHALERDSENRKWNQVITLLTGFPTVEVTSQVLHRFMNVIKILLPSLTLESYNHSWSELNILSNISIPLFFESSLLTQMYLPELLYVISLLIDTGPSGLRLTLHKLLMNICHSLTVNESLDNDDREHLLSISTAFSHQKLNLISGFSQEKGRWTPLLNTTSFTSKVNSLETFTSNIILLMEFSSKTEASFWKTKFKKYILDAIFNYKSFLSARAMMILGVMSKKSCSEALCRDLLSESMQIFAIPKINEETMFLNIAHTFALAKLVEGIDPTLPIMKEMFWLATSLIGSPHPVVFEGALIFVTNCLKKLYSIHFESCEKMSLPSILLTERKFAKNLLDEIDQGLNIEWTYANFPHIISFYIIRGLSIPVMKGTTPFCLKLLFKNSFKEYSLNLNKNHYLVYLYLLYILSSPEEFQNILQEVNMNEKLIKLDSQNKIPLCLADWISGHSCISAVAFYQSAKLFSLPLSDEPCKYRFLLIVKYLLEKNPERVFTYYLIIRKELRRISSLEEGSELVLVCFDIINLLVARPEFDQQIKDVENYEKLLEEHGRQNEVKTHVSNSTNQIADLPRSYVIQSFYYAASNVVAHVWLINTLIGSRFIQDLM</sequence>
<organism evidence="5 6">
    <name type="scientific">Arxiozyma heterogenica</name>
    <dbReference type="NCBI Taxonomy" id="278026"/>
    <lineage>
        <taxon>Eukaryota</taxon>
        <taxon>Fungi</taxon>
        <taxon>Dikarya</taxon>
        <taxon>Ascomycota</taxon>
        <taxon>Saccharomycotina</taxon>
        <taxon>Saccharomycetes</taxon>
        <taxon>Saccharomycetales</taxon>
        <taxon>Saccharomycetaceae</taxon>
        <taxon>Arxiozyma</taxon>
    </lineage>
</organism>
<dbReference type="InterPro" id="IPR001936">
    <property type="entry name" value="RasGAP_dom"/>
</dbReference>
<dbReference type="InterPro" id="IPR023152">
    <property type="entry name" value="RasGAP_CS"/>
</dbReference>
<feature type="region of interest" description="Disordered" evidence="3">
    <location>
        <begin position="442"/>
        <end position="473"/>
    </location>
</feature>
<dbReference type="GO" id="GO:0005096">
    <property type="term" value="F:GTPase activator activity"/>
    <property type="evidence" value="ECO:0007669"/>
    <property type="project" value="UniProtKB-KW"/>
</dbReference>
<protein>
    <recommendedName>
        <fullName evidence="4">Ras-GAP domain-containing protein</fullName>
    </recommendedName>
</protein>
<dbReference type="InterPro" id="IPR039360">
    <property type="entry name" value="Ras_GTPase"/>
</dbReference>
<dbReference type="InterPro" id="IPR036865">
    <property type="entry name" value="CRAL-TRIO_dom_sf"/>
</dbReference>
<dbReference type="Pfam" id="PF00616">
    <property type="entry name" value="RasGAP"/>
    <property type="match status" value="1"/>
</dbReference>
<feature type="region of interest" description="Disordered" evidence="3">
    <location>
        <begin position="841"/>
        <end position="866"/>
    </location>
</feature>
<feature type="compositionally biased region" description="Low complexity" evidence="3">
    <location>
        <begin position="851"/>
        <end position="866"/>
    </location>
</feature>
<dbReference type="Gene3D" id="3.40.525.10">
    <property type="entry name" value="CRAL-TRIO lipid binding domain"/>
    <property type="match status" value="1"/>
</dbReference>
<dbReference type="PROSITE" id="PS50018">
    <property type="entry name" value="RAS_GTPASE_ACTIV_2"/>
    <property type="match status" value="1"/>
</dbReference>
<feature type="region of interest" description="Disordered" evidence="3">
    <location>
        <begin position="892"/>
        <end position="962"/>
    </location>
</feature>
<feature type="compositionally biased region" description="Polar residues" evidence="3">
    <location>
        <begin position="461"/>
        <end position="471"/>
    </location>
</feature>
<dbReference type="PANTHER" id="PTHR10194">
    <property type="entry name" value="RAS GTPASE-ACTIVATING PROTEINS"/>
    <property type="match status" value="1"/>
</dbReference>
<feature type="compositionally biased region" description="Low complexity" evidence="3">
    <location>
        <begin position="576"/>
        <end position="588"/>
    </location>
</feature>
<evidence type="ECO:0000259" key="4">
    <source>
        <dbReference type="PROSITE" id="PS50018"/>
    </source>
</evidence>
<dbReference type="SMART" id="SM00323">
    <property type="entry name" value="RasGAP"/>
    <property type="match status" value="1"/>
</dbReference>
<feature type="compositionally biased region" description="Low complexity" evidence="3">
    <location>
        <begin position="444"/>
        <end position="460"/>
    </location>
</feature>
<feature type="region of interest" description="Disordered" evidence="3">
    <location>
        <begin position="576"/>
        <end position="605"/>
    </location>
</feature>
<evidence type="ECO:0000256" key="1">
    <source>
        <dbReference type="ARBA" id="ARBA00022468"/>
    </source>
</evidence>
<dbReference type="SUPFAM" id="SSF48350">
    <property type="entry name" value="GTPase activation domain, GAP"/>
    <property type="match status" value="1"/>
</dbReference>
<feature type="compositionally biased region" description="Polar residues" evidence="3">
    <location>
        <begin position="908"/>
        <end position="928"/>
    </location>
</feature>
<dbReference type="Gene3D" id="1.10.506.10">
    <property type="entry name" value="GTPase Activation - p120gap, domain 1"/>
    <property type="match status" value="1"/>
</dbReference>
<feature type="compositionally biased region" description="Low complexity" evidence="3">
    <location>
        <begin position="977"/>
        <end position="993"/>
    </location>
</feature>
<gene>
    <name evidence="5" type="ORF">RI543_002924</name>
</gene>
<comment type="caution">
    <text evidence="5">The sequence shown here is derived from an EMBL/GenBank/DDBJ whole genome shotgun (WGS) entry which is preliminary data.</text>
</comment>
<name>A0AAN7WLP3_9SACH</name>
<accession>A0AAN7WLP3</accession>
<keyword evidence="6" id="KW-1185">Reference proteome</keyword>
<keyword evidence="1" id="KW-0343">GTPase activation</keyword>
<dbReference type="PROSITE" id="PS00509">
    <property type="entry name" value="RAS_GTPASE_ACTIV_1"/>
    <property type="match status" value="1"/>
</dbReference>
<feature type="region of interest" description="Disordered" evidence="3">
    <location>
        <begin position="977"/>
        <end position="997"/>
    </location>
</feature>
<dbReference type="EMBL" id="JAWIZZ010000046">
    <property type="protein sequence ID" value="KAK5779800.1"/>
    <property type="molecule type" value="Genomic_DNA"/>
</dbReference>
<dbReference type="PANTHER" id="PTHR10194:SF142">
    <property type="entry name" value="NEUROFIBROMIN"/>
    <property type="match status" value="1"/>
</dbReference>
<evidence type="ECO:0000313" key="6">
    <source>
        <dbReference type="Proteomes" id="UP001306508"/>
    </source>
</evidence>
<dbReference type="Proteomes" id="UP001306508">
    <property type="component" value="Unassembled WGS sequence"/>
</dbReference>
<dbReference type="GO" id="GO:0007165">
    <property type="term" value="P:signal transduction"/>
    <property type="evidence" value="ECO:0007669"/>
    <property type="project" value="UniProtKB-ARBA"/>
</dbReference>
<keyword evidence="2" id="KW-0597">Phosphoprotein</keyword>
<feature type="compositionally biased region" description="Polar residues" evidence="3">
    <location>
        <begin position="940"/>
        <end position="962"/>
    </location>
</feature>
<proteinExistence type="predicted"/>